<dbReference type="Pfam" id="PF14595">
    <property type="entry name" value="Thioredoxin_9"/>
    <property type="match status" value="1"/>
</dbReference>
<dbReference type="InterPro" id="IPR036249">
    <property type="entry name" value="Thioredoxin-like_sf"/>
</dbReference>
<name>A0A1M5FVP0_9FLAO</name>
<dbReference type="Gene3D" id="3.40.30.10">
    <property type="entry name" value="Glutaredoxin"/>
    <property type="match status" value="1"/>
</dbReference>
<protein>
    <submittedName>
        <fullName evidence="1">Thioredoxin</fullName>
    </submittedName>
</protein>
<evidence type="ECO:0000313" key="1">
    <source>
        <dbReference type="EMBL" id="SHF95558.1"/>
    </source>
</evidence>
<evidence type="ECO:0000313" key="2">
    <source>
        <dbReference type="Proteomes" id="UP000184036"/>
    </source>
</evidence>
<dbReference type="STRING" id="271157.SAMN05444396_10379"/>
<dbReference type="RefSeq" id="WP_072988966.1">
    <property type="nucleotide sequence ID" value="NZ_FQWE01000003.1"/>
</dbReference>
<dbReference type="AlphaFoldDB" id="A0A1M5FVP0"/>
<organism evidence="1 2">
    <name type="scientific">Flavobacterium segetis</name>
    <dbReference type="NCBI Taxonomy" id="271157"/>
    <lineage>
        <taxon>Bacteria</taxon>
        <taxon>Pseudomonadati</taxon>
        <taxon>Bacteroidota</taxon>
        <taxon>Flavobacteriia</taxon>
        <taxon>Flavobacteriales</taxon>
        <taxon>Flavobacteriaceae</taxon>
        <taxon>Flavobacterium</taxon>
    </lineage>
</organism>
<dbReference type="SUPFAM" id="SSF52833">
    <property type="entry name" value="Thioredoxin-like"/>
    <property type="match status" value="1"/>
</dbReference>
<dbReference type="EMBL" id="FQWE01000003">
    <property type="protein sequence ID" value="SHF95558.1"/>
    <property type="molecule type" value="Genomic_DNA"/>
</dbReference>
<reference evidence="2" key="1">
    <citation type="submission" date="2016-11" db="EMBL/GenBank/DDBJ databases">
        <authorList>
            <person name="Varghese N."/>
            <person name="Submissions S."/>
        </authorList>
    </citation>
    <scope>NUCLEOTIDE SEQUENCE [LARGE SCALE GENOMIC DNA]</scope>
    <source>
        <strain evidence="2">DSM 19741</strain>
    </source>
</reference>
<dbReference type="OrthoDB" id="6120799at2"/>
<dbReference type="Proteomes" id="UP000184036">
    <property type="component" value="Unassembled WGS sequence"/>
</dbReference>
<gene>
    <name evidence="1" type="ORF">SAMN05444396_10379</name>
</gene>
<keyword evidence="2" id="KW-1185">Reference proteome</keyword>
<proteinExistence type="predicted"/>
<sequence>MKTTIAKALFNSHPYLEYRKLVSDLLIENKSTGHEQSQDLTHYSSLNETRMHRLDKTMKLSDEIILQLKALKGEYIWLVITEGWCGDAAQILPIVNKMAIDSGKIDLRIVLRDDNDDLMKMFLTNNSKSIPIVIIVDKNTGELVGHWGPRPKGAVELIQNYKKEFGFIDETAKTNLQMWYLQDKGLSTQKELIDLIKELDY</sequence>
<accession>A0A1M5FVP0</accession>